<gene>
    <name evidence="1" type="ORF">PRZ48_014739</name>
</gene>
<dbReference type="Proteomes" id="UP001305779">
    <property type="component" value="Unassembled WGS sequence"/>
</dbReference>
<name>A0ABR0DZR9_ZASCE</name>
<evidence type="ECO:0000313" key="2">
    <source>
        <dbReference type="Proteomes" id="UP001305779"/>
    </source>
</evidence>
<organism evidence="1 2">
    <name type="scientific">Zasmidium cellare</name>
    <name type="common">Wine cellar mold</name>
    <name type="synonym">Racodium cellare</name>
    <dbReference type="NCBI Taxonomy" id="395010"/>
    <lineage>
        <taxon>Eukaryota</taxon>
        <taxon>Fungi</taxon>
        <taxon>Dikarya</taxon>
        <taxon>Ascomycota</taxon>
        <taxon>Pezizomycotina</taxon>
        <taxon>Dothideomycetes</taxon>
        <taxon>Dothideomycetidae</taxon>
        <taxon>Mycosphaerellales</taxon>
        <taxon>Mycosphaerellaceae</taxon>
        <taxon>Zasmidium</taxon>
    </lineage>
</organism>
<comment type="caution">
    <text evidence="1">The sequence shown here is derived from an EMBL/GenBank/DDBJ whole genome shotgun (WGS) entry which is preliminary data.</text>
</comment>
<dbReference type="EMBL" id="JAXOVC010000014">
    <property type="protein sequence ID" value="KAK4494441.1"/>
    <property type="molecule type" value="Genomic_DNA"/>
</dbReference>
<evidence type="ECO:0000313" key="1">
    <source>
        <dbReference type="EMBL" id="KAK4494441.1"/>
    </source>
</evidence>
<keyword evidence="2" id="KW-1185">Reference proteome</keyword>
<reference evidence="1 2" key="1">
    <citation type="journal article" date="2023" name="G3 (Bethesda)">
        <title>A chromosome-level genome assembly of Zasmidium syzygii isolated from banana leaves.</title>
        <authorList>
            <person name="van Westerhoven A.C."/>
            <person name="Mehrabi R."/>
            <person name="Talebi R."/>
            <person name="Steentjes M.B.F."/>
            <person name="Corcolon B."/>
            <person name="Chong P.A."/>
            <person name="Kema G.H.J."/>
            <person name="Seidl M.F."/>
        </authorList>
    </citation>
    <scope>NUCLEOTIDE SEQUENCE [LARGE SCALE GENOMIC DNA]</scope>
    <source>
        <strain evidence="1 2">P124</strain>
    </source>
</reference>
<accession>A0ABR0DZR9</accession>
<proteinExistence type="predicted"/>
<sequence>MIRTFTKPLCFHLDTSGPLTWNGSTVPDMILGNLGSLPGCGSKIFISATSPYHRGLLQSFTGEYDLIQHQYCSFKLAVTLVHELTHAAVYAATTDAVDKYQYFLGPQGKTTEMGFELEAWLFGGVYPEQMFESDPPNYYQYAETGKFSRLTSMITVNEYPCPLSLAGYASTGIPQVVKFECFRSTALFWNTSFLHIHQMFHDRFWKEIVPSHGRRALFFDRQTGLQCKLGPLNLLVPLDQYAVQILEIPDGFDVDRRGLIRRQVAEKKDEWSVFCDNLADKLTAELQKMG</sequence>
<protein>
    <recommendedName>
        <fullName evidence="3">SprT-like domain-containing protein</fullName>
    </recommendedName>
</protein>
<evidence type="ECO:0008006" key="3">
    <source>
        <dbReference type="Google" id="ProtNLM"/>
    </source>
</evidence>